<reference evidence="4 5" key="1">
    <citation type="submission" date="2020-08" db="EMBL/GenBank/DDBJ databases">
        <title>Genomic Encyclopedia of Type Strains, Phase IV (KMG-V): Genome sequencing to study the core and pangenomes of soil and plant-associated prokaryotes.</title>
        <authorList>
            <person name="Whitman W."/>
        </authorList>
    </citation>
    <scope>NUCLEOTIDE SEQUENCE [LARGE SCALE GENOMIC DNA]</scope>
    <source>
        <strain evidence="4 5">M8UP14</strain>
    </source>
</reference>
<feature type="domain" description="CN hydrolase" evidence="3">
    <location>
        <begin position="36"/>
        <end position="309"/>
    </location>
</feature>
<evidence type="ECO:0000256" key="2">
    <source>
        <dbReference type="PROSITE-ProRule" id="PRU10139"/>
    </source>
</evidence>
<dbReference type="Pfam" id="PF00795">
    <property type="entry name" value="CN_hydrolase"/>
    <property type="match status" value="1"/>
</dbReference>
<dbReference type="AlphaFoldDB" id="A0A7W8E7B1"/>
<dbReference type="InterPro" id="IPR000132">
    <property type="entry name" value="Nitrilase/CN_hydratase_CS"/>
</dbReference>
<keyword evidence="4" id="KW-0378">Hydrolase</keyword>
<dbReference type="PANTHER" id="PTHR46044">
    <property type="entry name" value="NITRILASE"/>
    <property type="match status" value="1"/>
</dbReference>
<organism evidence="4 5">
    <name type="scientific">Granulicella aggregans</name>
    <dbReference type="NCBI Taxonomy" id="474949"/>
    <lineage>
        <taxon>Bacteria</taxon>
        <taxon>Pseudomonadati</taxon>
        <taxon>Acidobacteriota</taxon>
        <taxon>Terriglobia</taxon>
        <taxon>Terriglobales</taxon>
        <taxon>Acidobacteriaceae</taxon>
        <taxon>Granulicella</taxon>
    </lineage>
</organism>
<protein>
    <submittedName>
        <fullName evidence="4">Putative amidohydrolase</fullName>
    </submittedName>
</protein>
<dbReference type="Proteomes" id="UP000540989">
    <property type="component" value="Unassembled WGS sequence"/>
</dbReference>
<dbReference type="RefSeq" id="WP_221313042.1">
    <property type="nucleotide sequence ID" value="NZ_JACHIP010000009.1"/>
</dbReference>
<evidence type="ECO:0000256" key="1">
    <source>
        <dbReference type="ARBA" id="ARBA00008129"/>
    </source>
</evidence>
<comment type="caution">
    <text evidence="4">The sequence shown here is derived from an EMBL/GenBank/DDBJ whole genome shotgun (WGS) entry which is preliminary data.</text>
</comment>
<accession>A0A7W8E7B1</accession>
<dbReference type="PROSITE" id="PS50263">
    <property type="entry name" value="CN_HYDROLASE"/>
    <property type="match status" value="1"/>
</dbReference>
<sequence length="347" mass="38257">MLKIEALCKPATLNFQGTFKHRLARRMQSNEESQSTRVAIVQASPHPSDLASGLRKALALVEEAAEHGAQIICFAETFLPGYPAWLDFCPGAALWNHAPVKEVFAALRANSVVVPGKETQALGEAAARLRVGIVMGISERVRDAPGHGTLFNSMLYFAEEGRLVNHHRKLIPTYSERMVWGQGDAAGLRIAKVHNLNLGGAICWEHWMPLTRQHLHNAGEQIHIAVWPTVHEMHQIASRHYAFEGRCFVLAAGQIMKASDLPIALAPLETLDPQSLIERGGSAIIAPDGRYLAGPVFDEEVILYATLDLQEIERELMTMDVSGHYSRPDIFRLQVTASDRGNDVNGK</sequence>
<name>A0A7W8E7B1_9BACT</name>
<keyword evidence="5" id="KW-1185">Reference proteome</keyword>
<dbReference type="PROSITE" id="PS00921">
    <property type="entry name" value="NITRIL_CHT_2"/>
    <property type="match status" value="1"/>
</dbReference>
<dbReference type="InterPro" id="IPR003010">
    <property type="entry name" value="C-N_Hydrolase"/>
</dbReference>
<proteinExistence type="inferred from homology"/>
<evidence type="ECO:0000259" key="3">
    <source>
        <dbReference type="PROSITE" id="PS50263"/>
    </source>
</evidence>
<dbReference type="CDD" id="cd07564">
    <property type="entry name" value="nitrilases_CHs"/>
    <property type="match status" value="1"/>
</dbReference>
<dbReference type="InterPro" id="IPR044149">
    <property type="entry name" value="Nitrilases_CHs"/>
</dbReference>
<comment type="similarity">
    <text evidence="1">Belongs to the carbon-nitrogen hydrolase superfamily. Nitrilase family.</text>
</comment>
<dbReference type="GO" id="GO:0000257">
    <property type="term" value="F:nitrilase activity"/>
    <property type="evidence" value="ECO:0007669"/>
    <property type="project" value="UniProtKB-ARBA"/>
</dbReference>
<feature type="active site" description="Proton acceptor" evidence="2">
    <location>
        <position position="76"/>
    </location>
</feature>
<evidence type="ECO:0000313" key="4">
    <source>
        <dbReference type="EMBL" id="MBB5060065.1"/>
    </source>
</evidence>
<evidence type="ECO:0000313" key="5">
    <source>
        <dbReference type="Proteomes" id="UP000540989"/>
    </source>
</evidence>
<dbReference type="Gene3D" id="3.60.110.10">
    <property type="entry name" value="Carbon-nitrogen hydrolase"/>
    <property type="match status" value="1"/>
</dbReference>
<gene>
    <name evidence="4" type="ORF">HDF16_004801</name>
</gene>
<dbReference type="PROSITE" id="PS00920">
    <property type="entry name" value="NITRIL_CHT_1"/>
    <property type="match status" value="1"/>
</dbReference>
<dbReference type="InterPro" id="IPR036526">
    <property type="entry name" value="C-N_Hydrolase_sf"/>
</dbReference>
<dbReference type="PANTHER" id="PTHR46044:SF1">
    <property type="entry name" value="CN HYDROLASE DOMAIN-CONTAINING PROTEIN"/>
    <property type="match status" value="1"/>
</dbReference>
<dbReference type="SUPFAM" id="SSF56317">
    <property type="entry name" value="Carbon-nitrogen hydrolase"/>
    <property type="match status" value="1"/>
</dbReference>
<dbReference type="EMBL" id="JACHIP010000009">
    <property type="protein sequence ID" value="MBB5060065.1"/>
    <property type="molecule type" value="Genomic_DNA"/>
</dbReference>